<protein>
    <submittedName>
        <fullName evidence="1">Uncharacterized protein</fullName>
    </submittedName>
</protein>
<reference evidence="1 2" key="1">
    <citation type="submission" date="2020-05" db="EMBL/GenBank/DDBJ databases">
        <title>Identification and distribution of gene clusters putatively required for synthesis of sphingolipid metabolism inhibitors in phylogenetically diverse species of the filamentous fungus Fusarium.</title>
        <authorList>
            <person name="Kim H.-S."/>
            <person name="Busman M."/>
            <person name="Brown D.W."/>
            <person name="Divon H."/>
            <person name="Uhlig S."/>
            <person name="Proctor R.H."/>
        </authorList>
    </citation>
    <scope>NUCLEOTIDE SEQUENCE [LARGE SCALE GENOMIC DNA]</scope>
    <source>
        <strain evidence="1 2">NRRL 13617</strain>
    </source>
</reference>
<dbReference type="AlphaFoldDB" id="A0A8H5KEY4"/>
<sequence length="211" mass="24498">MVNTDEFARFSCTQLYKDVELALHNLLIKKRDAVCPPRSSPAQHYYAAFSRPPNSRWADDSDQYADEEYDCKPPCPILGKDMTFKICQRDHTEGKACADRVCFIPHASARKYMLGFMANSPRQSRSLSELEPVTLCLVRKYDSNIPSKDIEAFSSIVSMLLSDLRYAGRQTWDPEVHGVLNWRNQPFEMWVGDFIFEIHGVKWKRDMKEYL</sequence>
<comment type="caution">
    <text evidence="1">The sequence shown here is derived from an EMBL/GenBank/DDBJ whole genome shotgun (WGS) entry which is preliminary data.</text>
</comment>
<evidence type="ECO:0000313" key="2">
    <source>
        <dbReference type="Proteomes" id="UP000582016"/>
    </source>
</evidence>
<name>A0A8H5KEY4_9HYPO</name>
<gene>
    <name evidence="1" type="ORF">FPHYL_583</name>
</gene>
<organism evidence="1 2">
    <name type="scientific">Fusarium phyllophilum</name>
    <dbReference type="NCBI Taxonomy" id="47803"/>
    <lineage>
        <taxon>Eukaryota</taxon>
        <taxon>Fungi</taxon>
        <taxon>Dikarya</taxon>
        <taxon>Ascomycota</taxon>
        <taxon>Pezizomycotina</taxon>
        <taxon>Sordariomycetes</taxon>
        <taxon>Hypocreomycetidae</taxon>
        <taxon>Hypocreales</taxon>
        <taxon>Nectriaceae</taxon>
        <taxon>Fusarium</taxon>
        <taxon>Fusarium fujikuroi species complex</taxon>
    </lineage>
</organism>
<dbReference type="Proteomes" id="UP000582016">
    <property type="component" value="Unassembled WGS sequence"/>
</dbReference>
<accession>A0A8H5KEY4</accession>
<evidence type="ECO:0000313" key="1">
    <source>
        <dbReference type="EMBL" id="KAF5571271.1"/>
    </source>
</evidence>
<dbReference type="EMBL" id="JAAOAQ010000016">
    <property type="protein sequence ID" value="KAF5571271.1"/>
    <property type="molecule type" value="Genomic_DNA"/>
</dbReference>
<keyword evidence="2" id="KW-1185">Reference proteome</keyword>
<proteinExistence type="predicted"/>
<dbReference type="OrthoDB" id="5078661at2759"/>